<keyword evidence="3" id="KW-0963">Cytoplasm</keyword>
<name>A0A2A2L6A1_9BILA</name>
<dbReference type="FunFam" id="1.20.58.610:FF:000001">
    <property type="entry name" value="Hsp90 co-chaperone Cdc37-like 1"/>
    <property type="match status" value="1"/>
</dbReference>
<feature type="domain" description="Cdc37 C-terminal" evidence="7">
    <location>
        <begin position="289"/>
        <end position="370"/>
    </location>
</feature>
<dbReference type="Proteomes" id="UP000218231">
    <property type="component" value="Unassembled WGS sequence"/>
</dbReference>
<dbReference type="InterPro" id="IPR013873">
    <property type="entry name" value="Cdc37_C"/>
</dbReference>
<dbReference type="AlphaFoldDB" id="A0A2A2L6A1"/>
<keyword evidence="4" id="KW-0143">Chaperone</keyword>
<protein>
    <recommendedName>
        <fullName evidence="5">Hsp90 chaperone protein kinase-targeting subunit</fullName>
    </recommendedName>
</protein>
<dbReference type="GO" id="GO:0050821">
    <property type="term" value="P:protein stabilization"/>
    <property type="evidence" value="ECO:0007669"/>
    <property type="project" value="TreeGrafter"/>
</dbReference>
<evidence type="ECO:0000256" key="6">
    <source>
        <dbReference type="SAM" id="MobiDB-lite"/>
    </source>
</evidence>
<evidence type="ECO:0000259" key="8">
    <source>
        <dbReference type="SMART" id="SM01070"/>
    </source>
</evidence>
<accession>A0A2A2L6A1</accession>
<evidence type="ECO:0000259" key="9">
    <source>
        <dbReference type="SMART" id="SM01071"/>
    </source>
</evidence>
<evidence type="ECO:0000256" key="1">
    <source>
        <dbReference type="ARBA" id="ARBA00004496"/>
    </source>
</evidence>
<evidence type="ECO:0000256" key="4">
    <source>
        <dbReference type="ARBA" id="ARBA00023186"/>
    </source>
</evidence>
<comment type="caution">
    <text evidence="10">The sequence shown here is derived from an EMBL/GenBank/DDBJ whole genome shotgun (WGS) entry which is preliminary data.</text>
</comment>
<dbReference type="Pfam" id="PF03234">
    <property type="entry name" value="CDC37_N"/>
    <property type="match status" value="1"/>
</dbReference>
<gene>
    <name evidence="10" type="ORF">WR25_17283</name>
</gene>
<feature type="domain" description="Cdc37 N-terminal" evidence="9">
    <location>
        <begin position="2"/>
        <end position="125"/>
    </location>
</feature>
<feature type="region of interest" description="Disordered" evidence="6">
    <location>
        <begin position="1"/>
        <end position="27"/>
    </location>
</feature>
<dbReference type="Gene3D" id="1.20.58.610">
    <property type="entry name" value="Cdc37, Hsp90 binding domain"/>
    <property type="match status" value="1"/>
</dbReference>
<evidence type="ECO:0000313" key="10">
    <source>
        <dbReference type="EMBL" id="PAV81674.1"/>
    </source>
</evidence>
<evidence type="ECO:0000256" key="5">
    <source>
        <dbReference type="ARBA" id="ARBA00031396"/>
    </source>
</evidence>
<dbReference type="GO" id="GO:0051082">
    <property type="term" value="F:unfolded protein binding"/>
    <property type="evidence" value="ECO:0007669"/>
    <property type="project" value="TreeGrafter"/>
</dbReference>
<comment type="similarity">
    <text evidence="2">Belongs to the CDC37 family.</text>
</comment>
<dbReference type="SMART" id="SM01071">
    <property type="entry name" value="CDC37_N"/>
    <property type="match status" value="1"/>
</dbReference>
<dbReference type="PANTHER" id="PTHR12800">
    <property type="entry name" value="CDC37-RELATED"/>
    <property type="match status" value="1"/>
</dbReference>
<dbReference type="InterPro" id="IPR013855">
    <property type="entry name" value="Cdc37_N_dom"/>
</dbReference>
<dbReference type="GO" id="GO:0006457">
    <property type="term" value="P:protein folding"/>
    <property type="evidence" value="ECO:0007669"/>
    <property type="project" value="TreeGrafter"/>
</dbReference>
<dbReference type="SUPFAM" id="SSF101391">
    <property type="entry name" value="Hsp90 co-chaperone CDC37"/>
    <property type="match status" value="1"/>
</dbReference>
<dbReference type="InterPro" id="IPR038189">
    <property type="entry name" value="Cdc37_Hsp90-bd_sf"/>
</dbReference>
<dbReference type="SMART" id="SM01070">
    <property type="entry name" value="CDC37_M"/>
    <property type="match status" value="1"/>
</dbReference>
<organism evidence="10 11">
    <name type="scientific">Diploscapter pachys</name>
    <dbReference type="NCBI Taxonomy" id="2018661"/>
    <lineage>
        <taxon>Eukaryota</taxon>
        <taxon>Metazoa</taxon>
        <taxon>Ecdysozoa</taxon>
        <taxon>Nematoda</taxon>
        <taxon>Chromadorea</taxon>
        <taxon>Rhabditida</taxon>
        <taxon>Rhabditina</taxon>
        <taxon>Rhabditomorpha</taxon>
        <taxon>Rhabditoidea</taxon>
        <taxon>Rhabditidae</taxon>
        <taxon>Diploscapter</taxon>
    </lineage>
</organism>
<feature type="region of interest" description="Disordered" evidence="6">
    <location>
        <begin position="41"/>
        <end position="78"/>
    </location>
</feature>
<dbReference type="STRING" id="2018661.A0A2A2L6A1"/>
<feature type="compositionally biased region" description="Acidic residues" evidence="6">
    <location>
        <begin position="353"/>
        <end position="372"/>
    </location>
</feature>
<dbReference type="GO" id="GO:0005737">
    <property type="term" value="C:cytoplasm"/>
    <property type="evidence" value="ECO:0007669"/>
    <property type="project" value="UniProtKB-SubCell"/>
</dbReference>
<dbReference type="GO" id="GO:0031072">
    <property type="term" value="F:heat shock protein binding"/>
    <property type="evidence" value="ECO:0007669"/>
    <property type="project" value="TreeGrafter"/>
</dbReference>
<dbReference type="InterPro" id="IPR013874">
    <property type="entry name" value="Cdc37_Hsp90-bd"/>
</dbReference>
<dbReference type="InterPro" id="IPR004918">
    <property type="entry name" value="Cdc37"/>
</dbReference>
<comment type="subcellular location">
    <subcellularLocation>
        <location evidence="1">Cytoplasm</location>
    </subcellularLocation>
</comment>
<evidence type="ECO:0000259" key="7">
    <source>
        <dbReference type="SMART" id="SM01069"/>
    </source>
</evidence>
<evidence type="ECO:0000313" key="11">
    <source>
        <dbReference type="Proteomes" id="UP000218231"/>
    </source>
</evidence>
<sequence>MPIDYSKWKEIEVSDDEDDTHPNIDTPSLFRWRHQARLERMAEKKQKKDELEKEKSSVSNKMKDLEDKLKSSSISDEEKAKIQKQIDNVKAQEEAYIAKERELEEQERLEPWNVDTIGREAFSSSRINKIGEKKPTQQTLNDEEDSKRMTQFFEQNEELLQTYGKLHGLKASEEYLLEHPHLCSEYTANYLTIEALNLAIDNKDDEMCCMAEQCVIVQYLLELAKSLSAVATNTNVIKNFFKKFAAADPSYMKMFKDEVASFQDRLRRRAKEKRDAAIAEYEAEEKEKRIAAAPGGLDPIEVYDSLPEEMKIAFDSQNVEQLQQVAINMDKEVFAYHFQRCIDSGLWVPGKQDDDETTATEDGAVSEDSEQH</sequence>
<dbReference type="EMBL" id="LIAE01007143">
    <property type="protein sequence ID" value="PAV81674.1"/>
    <property type="molecule type" value="Genomic_DNA"/>
</dbReference>
<dbReference type="Pfam" id="PF08564">
    <property type="entry name" value="CDC37_C"/>
    <property type="match status" value="1"/>
</dbReference>
<dbReference type="Pfam" id="PF08565">
    <property type="entry name" value="CDC37_M"/>
    <property type="match status" value="1"/>
</dbReference>
<feature type="region of interest" description="Disordered" evidence="6">
    <location>
        <begin position="347"/>
        <end position="372"/>
    </location>
</feature>
<dbReference type="OrthoDB" id="440202at2759"/>
<dbReference type="Gene3D" id="6.10.140.250">
    <property type="match status" value="1"/>
</dbReference>
<dbReference type="GO" id="GO:0051087">
    <property type="term" value="F:protein-folding chaperone binding"/>
    <property type="evidence" value="ECO:0007669"/>
    <property type="project" value="TreeGrafter"/>
</dbReference>
<evidence type="ECO:0000256" key="2">
    <source>
        <dbReference type="ARBA" id="ARBA00006222"/>
    </source>
</evidence>
<reference evidence="10 11" key="1">
    <citation type="journal article" date="2017" name="Curr. Biol.">
        <title>Genome architecture and evolution of a unichromosomal asexual nematode.</title>
        <authorList>
            <person name="Fradin H."/>
            <person name="Zegar C."/>
            <person name="Gutwein M."/>
            <person name="Lucas J."/>
            <person name="Kovtun M."/>
            <person name="Corcoran D."/>
            <person name="Baugh L.R."/>
            <person name="Kiontke K."/>
            <person name="Gunsalus K."/>
            <person name="Fitch D.H."/>
            <person name="Piano F."/>
        </authorList>
    </citation>
    <scope>NUCLEOTIDE SEQUENCE [LARGE SCALE GENOMIC DNA]</scope>
    <source>
        <strain evidence="10">PF1309</strain>
    </source>
</reference>
<dbReference type="SMART" id="SM01069">
    <property type="entry name" value="CDC37_C"/>
    <property type="match status" value="1"/>
</dbReference>
<dbReference type="GO" id="GO:0019901">
    <property type="term" value="F:protein kinase binding"/>
    <property type="evidence" value="ECO:0007669"/>
    <property type="project" value="InterPro"/>
</dbReference>
<feature type="domain" description="Cdc37 Hsp90 binding" evidence="8">
    <location>
        <begin position="128"/>
        <end position="285"/>
    </location>
</feature>
<feature type="compositionally biased region" description="Basic and acidic residues" evidence="6">
    <location>
        <begin position="1"/>
        <end position="12"/>
    </location>
</feature>
<evidence type="ECO:0000256" key="3">
    <source>
        <dbReference type="ARBA" id="ARBA00022490"/>
    </source>
</evidence>
<dbReference type="PANTHER" id="PTHR12800:SF4">
    <property type="entry name" value="HSP90 CO-CHAPERONE CDC37"/>
    <property type="match status" value="1"/>
</dbReference>
<keyword evidence="11" id="KW-1185">Reference proteome</keyword>
<proteinExistence type="inferred from homology"/>